<dbReference type="SUPFAM" id="SSF53335">
    <property type="entry name" value="S-adenosyl-L-methionine-dependent methyltransferases"/>
    <property type="match status" value="1"/>
</dbReference>
<dbReference type="GO" id="GO:0008168">
    <property type="term" value="F:methyltransferase activity"/>
    <property type="evidence" value="ECO:0007669"/>
    <property type="project" value="UniProtKB-KW"/>
</dbReference>
<dbReference type="CDD" id="cd02440">
    <property type="entry name" value="AdoMet_MTases"/>
    <property type="match status" value="1"/>
</dbReference>
<organism evidence="4 5">
    <name type="scientific">Parageobacillus thermoglucosidasius</name>
    <name type="common">Geobacillus thermoglucosidasius</name>
    <dbReference type="NCBI Taxonomy" id="1426"/>
    <lineage>
        <taxon>Bacteria</taxon>
        <taxon>Bacillati</taxon>
        <taxon>Bacillota</taxon>
        <taxon>Bacilli</taxon>
        <taxon>Bacillales</taxon>
        <taxon>Anoxybacillaceae</taxon>
        <taxon>Parageobacillus</taxon>
    </lineage>
</organism>
<dbReference type="EMBL" id="LXMA01000001">
    <property type="protein sequence ID" value="OAT74451.1"/>
    <property type="molecule type" value="Genomic_DNA"/>
</dbReference>
<gene>
    <name evidence="4" type="ORF">A7K69_01700</name>
</gene>
<dbReference type="AlphaFoldDB" id="A0A1B7KWM7"/>
<proteinExistence type="predicted"/>
<comment type="caution">
    <text evidence="4">The sequence shown here is derived from an EMBL/GenBank/DDBJ whole genome shotgun (WGS) entry which is preliminary data.</text>
</comment>
<keyword evidence="2 4" id="KW-0808">Transferase</keyword>
<name>A0A1B7KWM7_PARTM</name>
<dbReference type="InterPro" id="IPR029063">
    <property type="entry name" value="SAM-dependent_MTases_sf"/>
</dbReference>
<evidence type="ECO:0000313" key="5">
    <source>
        <dbReference type="Proteomes" id="UP000078290"/>
    </source>
</evidence>
<accession>A0A1B7KWM7</accession>
<dbReference type="Gene3D" id="3.40.50.150">
    <property type="entry name" value="Vaccinia Virus protein VP39"/>
    <property type="match status" value="1"/>
</dbReference>
<dbReference type="Gene3D" id="2.20.25.110">
    <property type="entry name" value="S-adenosyl-L-methionine-dependent methyltransferases"/>
    <property type="match status" value="1"/>
</dbReference>
<evidence type="ECO:0000313" key="4">
    <source>
        <dbReference type="EMBL" id="OAT74451.1"/>
    </source>
</evidence>
<evidence type="ECO:0000259" key="3">
    <source>
        <dbReference type="Pfam" id="PF13649"/>
    </source>
</evidence>
<evidence type="ECO:0000256" key="2">
    <source>
        <dbReference type="ARBA" id="ARBA00022679"/>
    </source>
</evidence>
<feature type="domain" description="Methyltransferase" evidence="3">
    <location>
        <begin position="41"/>
        <end position="136"/>
    </location>
</feature>
<dbReference type="Pfam" id="PF13649">
    <property type="entry name" value="Methyltransf_25"/>
    <property type="match status" value="1"/>
</dbReference>
<sequence length="247" mass="28684">MTYESFAYWYDALMNEAPYDKWQSFVQKKLKKYGRKEAKRILDVGCGTGELAIRLAKEGFLITGIDLSENMLAIAQAKAEAQHVAIEFFQQNMAELEGFSSFDCATIFCDSLNYLLEENEVRQTFLRIYELLREDGLLLFDVHSTYKIDHVFQGAVFASNDEEISYIWSCYPFSLPHSVEHELTFFVRGDGGTYERYDELHRQRTYEIAQYQQWLTEAGFAVLEITADFTDEAPSETSERIFFVAKK</sequence>
<dbReference type="PANTHER" id="PTHR43861">
    <property type="entry name" value="TRANS-ACONITATE 2-METHYLTRANSFERASE-RELATED"/>
    <property type="match status" value="1"/>
</dbReference>
<keyword evidence="1 4" id="KW-0489">Methyltransferase</keyword>
<dbReference type="RefSeq" id="WP_064549766.1">
    <property type="nucleotide sequence ID" value="NZ_LXMA01000001.1"/>
</dbReference>
<protein>
    <submittedName>
        <fullName evidence="4">Methyltransferase</fullName>
    </submittedName>
</protein>
<reference evidence="5" key="1">
    <citation type="submission" date="2016-05" db="EMBL/GenBank/DDBJ databases">
        <authorList>
            <person name="Wang W."/>
            <person name="Zhu L."/>
        </authorList>
    </citation>
    <scope>NUCLEOTIDE SEQUENCE [LARGE SCALE GENOMIC DNA]</scope>
    <source>
        <strain evidence="5">W-2</strain>
    </source>
</reference>
<dbReference type="OrthoDB" id="9811589at2"/>
<evidence type="ECO:0000256" key="1">
    <source>
        <dbReference type="ARBA" id="ARBA00022603"/>
    </source>
</evidence>
<dbReference type="PANTHER" id="PTHR43861:SF1">
    <property type="entry name" value="TRANS-ACONITATE 2-METHYLTRANSFERASE"/>
    <property type="match status" value="1"/>
</dbReference>
<dbReference type="GO" id="GO:0032259">
    <property type="term" value="P:methylation"/>
    <property type="evidence" value="ECO:0007669"/>
    <property type="project" value="UniProtKB-KW"/>
</dbReference>
<dbReference type="Proteomes" id="UP000078290">
    <property type="component" value="Unassembled WGS sequence"/>
</dbReference>
<dbReference type="InterPro" id="IPR041698">
    <property type="entry name" value="Methyltransf_25"/>
</dbReference>